<feature type="compositionally biased region" description="Gly residues" evidence="1">
    <location>
        <begin position="248"/>
        <end position="283"/>
    </location>
</feature>
<name>A0ABV2YU10_9ACTN</name>
<evidence type="ECO:0000256" key="1">
    <source>
        <dbReference type="SAM" id="MobiDB-lite"/>
    </source>
</evidence>
<keyword evidence="2" id="KW-0812">Transmembrane</keyword>
<sequence>MADDRYNWLDNDAAERLLRGEPVGTTADGARELALLLEGAAPAEPAAGPLPGEESAVAAFRRAHPAAPSRPVARAGLARPFRRGFAVALAACALGGVAVAAGTGVLPSPFRPGPDPASSVSTDVSPGTLETPDPGTTAPGSPDATAGERPTDDATVSPTPDASHTTTTPPPSATTRAPGRGVPGVPGNGNGKNGSADRREVVLALCRDYEAGKRGDMDRDTLQRLERAAGGPAKIHAFCRRYLQQQGNGNGNGGGDGKGDGGGNGDGNGNGDGGAGGGQGGGHGGDDDGDGQPSTAPEPPESGDPDPVPTSPEPSDTVTPTPTTSTDDTAPAPV</sequence>
<feature type="region of interest" description="Disordered" evidence="1">
    <location>
        <begin position="110"/>
        <end position="196"/>
    </location>
</feature>
<feature type="compositionally biased region" description="Low complexity" evidence="1">
    <location>
        <begin position="313"/>
        <end position="334"/>
    </location>
</feature>
<keyword evidence="2" id="KW-1133">Transmembrane helix</keyword>
<protein>
    <recommendedName>
        <fullName evidence="5">Extensin</fullName>
    </recommendedName>
</protein>
<feature type="compositionally biased region" description="Basic and acidic residues" evidence="1">
    <location>
        <begin position="208"/>
        <end position="227"/>
    </location>
</feature>
<evidence type="ECO:0008006" key="5">
    <source>
        <dbReference type="Google" id="ProtNLM"/>
    </source>
</evidence>
<feature type="compositionally biased region" description="Gly residues" evidence="1">
    <location>
        <begin position="181"/>
        <end position="192"/>
    </location>
</feature>
<feature type="compositionally biased region" description="Pro residues" evidence="1">
    <location>
        <begin position="296"/>
        <end position="312"/>
    </location>
</feature>
<proteinExistence type="predicted"/>
<evidence type="ECO:0000256" key="2">
    <source>
        <dbReference type="SAM" id="Phobius"/>
    </source>
</evidence>
<evidence type="ECO:0000313" key="4">
    <source>
        <dbReference type="Proteomes" id="UP001550853"/>
    </source>
</evidence>
<dbReference type="RefSeq" id="WP_037678499.1">
    <property type="nucleotide sequence ID" value="NZ_JBEZVI010000002.1"/>
</dbReference>
<gene>
    <name evidence="3" type="ORF">AB0E61_03885</name>
</gene>
<comment type="caution">
    <text evidence="3">The sequence shown here is derived from an EMBL/GenBank/DDBJ whole genome shotgun (WGS) entry which is preliminary data.</text>
</comment>
<feature type="compositionally biased region" description="Low complexity" evidence="1">
    <location>
        <begin position="157"/>
        <end position="180"/>
    </location>
</feature>
<reference evidence="3 4" key="1">
    <citation type="submission" date="2024-06" db="EMBL/GenBank/DDBJ databases">
        <title>The Natural Products Discovery Center: Release of the First 8490 Sequenced Strains for Exploring Actinobacteria Biosynthetic Diversity.</title>
        <authorList>
            <person name="Kalkreuter E."/>
            <person name="Kautsar S.A."/>
            <person name="Yang D."/>
            <person name="Bader C.D."/>
            <person name="Teijaro C.N."/>
            <person name="Fluegel L."/>
            <person name="Davis C.M."/>
            <person name="Simpson J.R."/>
            <person name="Lauterbach L."/>
            <person name="Steele A.D."/>
            <person name="Gui C."/>
            <person name="Meng S."/>
            <person name="Li G."/>
            <person name="Viehrig K."/>
            <person name="Ye F."/>
            <person name="Su P."/>
            <person name="Kiefer A.F."/>
            <person name="Nichols A."/>
            <person name="Cepeda A.J."/>
            <person name="Yan W."/>
            <person name="Fan B."/>
            <person name="Jiang Y."/>
            <person name="Adhikari A."/>
            <person name="Zheng C.-J."/>
            <person name="Schuster L."/>
            <person name="Cowan T.M."/>
            <person name="Smanski M.J."/>
            <person name="Chevrette M.G."/>
            <person name="De Carvalho L.P.S."/>
            <person name="Shen B."/>
        </authorList>
    </citation>
    <scope>NUCLEOTIDE SEQUENCE [LARGE SCALE GENOMIC DNA]</scope>
    <source>
        <strain evidence="3 4">NPDC033039</strain>
    </source>
</reference>
<dbReference type="EMBL" id="JBEZVI010000002">
    <property type="protein sequence ID" value="MEU3709223.1"/>
    <property type="molecule type" value="Genomic_DNA"/>
</dbReference>
<feature type="region of interest" description="Disordered" evidence="1">
    <location>
        <begin position="208"/>
        <end position="334"/>
    </location>
</feature>
<keyword evidence="2" id="KW-0472">Membrane</keyword>
<organism evidence="3 4">
    <name type="scientific">Streptomyces catenulae</name>
    <dbReference type="NCBI Taxonomy" id="66875"/>
    <lineage>
        <taxon>Bacteria</taxon>
        <taxon>Bacillati</taxon>
        <taxon>Actinomycetota</taxon>
        <taxon>Actinomycetes</taxon>
        <taxon>Kitasatosporales</taxon>
        <taxon>Streptomycetaceae</taxon>
        <taxon>Streptomyces</taxon>
    </lineage>
</organism>
<evidence type="ECO:0000313" key="3">
    <source>
        <dbReference type="EMBL" id="MEU3709223.1"/>
    </source>
</evidence>
<accession>A0ABV2YU10</accession>
<dbReference type="Proteomes" id="UP001550853">
    <property type="component" value="Unassembled WGS sequence"/>
</dbReference>
<keyword evidence="4" id="KW-1185">Reference proteome</keyword>
<feature type="transmembrane region" description="Helical" evidence="2">
    <location>
        <begin position="84"/>
        <end position="106"/>
    </location>
</feature>